<evidence type="ECO:0000313" key="5">
    <source>
        <dbReference type="EMBL" id="KKA09192.1"/>
    </source>
</evidence>
<feature type="signal peptide" evidence="3">
    <location>
        <begin position="1"/>
        <end position="19"/>
    </location>
</feature>
<dbReference type="EMBL" id="JZXC01000003">
    <property type="protein sequence ID" value="KKA09192.1"/>
    <property type="molecule type" value="Genomic_DNA"/>
</dbReference>
<protein>
    <submittedName>
        <fullName evidence="5">Membrane protein</fullName>
    </submittedName>
</protein>
<gene>
    <name evidence="5" type="ORF">VP02_05275</name>
</gene>
<feature type="compositionally biased region" description="Pro residues" evidence="2">
    <location>
        <begin position="289"/>
        <end position="304"/>
    </location>
</feature>
<dbReference type="SUPFAM" id="SSF103088">
    <property type="entry name" value="OmpA-like"/>
    <property type="match status" value="1"/>
</dbReference>
<dbReference type="Pfam" id="PF00691">
    <property type="entry name" value="OmpA"/>
    <property type="match status" value="1"/>
</dbReference>
<accession>A0A0F4XTJ1</accession>
<dbReference type="Pfam" id="PF18393">
    <property type="entry name" value="MotY_N"/>
    <property type="match status" value="1"/>
</dbReference>
<dbReference type="Gene3D" id="2.60.40.2540">
    <property type="match status" value="1"/>
</dbReference>
<proteinExistence type="predicted"/>
<feature type="region of interest" description="Disordered" evidence="2">
    <location>
        <begin position="285"/>
        <end position="333"/>
    </location>
</feature>
<reference evidence="5 6" key="1">
    <citation type="submission" date="2015-03" db="EMBL/GenBank/DDBJ databases">
        <title>Pseudomonas fluorescens 1855-344 Genome sequencing and assembly.</title>
        <authorList>
            <person name="Eng W.W.H."/>
            <person name="Gan H.M."/>
            <person name="Savka M.A."/>
        </authorList>
    </citation>
    <scope>NUCLEOTIDE SEQUENCE [LARGE SCALE GENOMIC DNA]</scope>
    <source>
        <strain evidence="5 6">1855-344</strain>
    </source>
</reference>
<name>A0A0F4XTJ1_9PSED</name>
<dbReference type="PRINTS" id="PR01023">
    <property type="entry name" value="NAFLGMOTY"/>
</dbReference>
<evidence type="ECO:0000313" key="6">
    <source>
        <dbReference type="Proteomes" id="UP000033662"/>
    </source>
</evidence>
<evidence type="ECO:0000256" key="1">
    <source>
        <dbReference type="PROSITE-ProRule" id="PRU00473"/>
    </source>
</evidence>
<dbReference type="PANTHER" id="PTHR30329:SF17">
    <property type="entry name" value="LIPOPROTEIN YFIB-RELATED"/>
    <property type="match status" value="1"/>
</dbReference>
<dbReference type="PATRIC" id="fig|132476.4.peg.3762"/>
<feature type="domain" description="OmpA-like" evidence="4">
    <location>
        <begin position="166"/>
        <end position="283"/>
    </location>
</feature>
<dbReference type="InterPro" id="IPR041544">
    <property type="entry name" value="MotY_N"/>
</dbReference>
<dbReference type="InterPro" id="IPR036737">
    <property type="entry name" value="OmpA-like_sf"/>
</dbReference>
<keyword evidence="3" id="KW-0732">Signal</keyword>
<dbReference type="PANTHER" id="PTHR30329">
    <property type="entry name" value="STATOR ELEMENT OF FLAGELLAR MOTOR COMPLEX"/>
    <property type="match status" value="1"/>
</dbReference>
<keyword evidence="1" id="KW-0472">Membrane</keyword>
<dbReference type="PROSITE" id="PS51123">
    <property type="entry name" value="OMPA_2"/>
    <property type="match status" value="1"/>
</dbReference>
<dbReference type="AlphaFoldDB" id="A0A0F4XTJ1"/>
<evidence type="ECO:0000256" key="3">
    <source>
        <dbReference type="SAM" id="SignalP"/>
    </source>
</evidence>
<dbReference type="Proteomes" id="UP000033662">
    <property type="component" value="Unassembled WGS sequence"/>
</dbReference>
<dbReference type="CDD" id="cd07185">
    <property type="entry name" value="OmpA_C-like"/>
    <property type="match status" value="1"/>
</dbReference>
<feature type="chain" id="PRO_5002481536" evidence="3">
    <location>
        <begin position="20"/>
        <end position="333"/>
    </location>
</feature>
<sequence length="333" mass="35980">MRQRYLALLSVFASLPAMALTFQTRLESIEWTVEGDKFECRLSQPITDFGSGEFVRRAGEQATFRLKSYNPMLGGGSATLLAAAAPWQPGRGDINLGSVRISSGDVLFDSSQVQAGRLISGLMEGRSPVVRRNTEDGRVSEVRLLPVRFNKAFNDYQGCVAKLLPKNFEQIKQTQIGFPGEGIELDARAKAQLQVMLDFIKADPSVNHIELDGHSDNSGNRLTNRELSRRRALAVMDFFKANGFQESQFTVRFHGERYPLVANTNAANRAKNRRVVVKLDRVAATQAPAPQPPTPAATPAPPAVAPAAAPGKTAAPVAPAKAAVPATAAARTS</sequence>
<evidence type="ECO:0000259" key="4">
    <source>
        <dbReference type="PROSITE" id="PS51123"/>
    </source>
</evidence>
<dbReference type="InterPro" id="IPR006665">
    <property type="entry name" value="OmpA-like"/>
</dbReference>
<dbReference type="InterPro" id="IPR050330">
    <property type="entry name" value="Bact_OuterMem_StrucFunc"/>
</dbReference>
<dbReference type="GO" id="GO:0016020">
    <property type="term" value="C:membrane"/>
    <property type="evidence" value="ECO:0007669"/>
    <property type="project" value="UniProtKB-UniRule"/>
</dbReference>
<dbReference type="Gene3D" id="3.30.1330.60">
    <property type="entry name" value="OmpA-like domain"/>
    <property type="match status" value="1"/>
</dbReference>
<dbReference type="OrthoDB" id="6905929at2"/>
<organism evidence="5 6">
    <name type="scientific">Pseudomonas kilonensis</name>
    <dbReference type="NCBI Taxonomy" id="132476"/>
    <lineage>
        <taxon>Bacteria</taxon>
        <taxon>Pseudomonadati</taxon>
        <taxon>Pseudomonadota</taxon>
        <taxon>Gammaproteobacteria</taxon>
        <taxon>Pseudomonadales</taxon>
        <taxon>Pseudomonadaceae</taxon>
        <taxon>Pseudomonas</taxon>
    </lineage>
</organism>
<comment type="caution">
    <text evidence="5">The sequence shown here is derived from an EMBL/GenBank/DDBJ whole genome shotgun (WGS) entry which is preliminary data.</text>
</comment>
<evidence type="ECO:0000256" key="2">
    <source>
        <dbReference type="SAM" id="MobiDB-lite"/>
    </source>
</evidence>
<feature type="compositionally biased region" description="Low complexity" evidence="2">
    <location>
        <begin position="305"/>
        <end position="333"/>
    </location>
</feature>